<dbReference type="AlphaFoldDB" id="A0A8J5J5T4"/>
<dbReference type="EMBL" id="JAENGY010000564">
    <property type="protein sequence ID" value="KAG6960340.1"/>
    <property type="molecule type" value="Genomic_DNA"/>
</dbReference>
<feature type="non-terminal residue" evidence="1">
    <location>
        <position position="89"/>
    </location>
</feature>
<gene>
    <name evidence="1" type="ORF">JG688_00009650</name>
</gene>
<evidence type="ECO:0000313" key="2">
    <source>
        <dbReference type="Proteomes" id="UP000709295"/>
    </source>
</evidence>
<evidence type="ECO:0000313" key="1">
    <source>
        <dbReference type="EMBL" id="KAG6960340.1"/>
    </source>
</evidence>
<reference evidence="1" key="1">
    <citation type="submission" date="2021-01" db="EMBL/GenBank/DDBJ databases">
        <title>Phytophthora aleatoria, a newly-described species from Pinus radiata is distinct from Phytophthora cactorum isolates based on comparative genomics.</title>
        <authorList>
            <person name="Mcdougal R."/>
            <person name="Panda P."/>
            <person name="Williams N."/>
            <person name="Studholme D.J."/>
        </authorList>
    </citation>
    <scope>NUCLEOTIDE SEQUENCE</scope>
    <source>
        <strain evidence="1">NZFS 4037</strain>
    </source>
</reference>
<keyword evidence="2" id="KW-1185">Reference proteome</keyword>
<proteinExistence type="predicted"/>
<organism evidence="1 2">
    <name type="scientific">Phytophthora aleatoria</name>
    <dbReference type="NCBI Taxonomy" id="2496075"/>
    <lineage>
        <taxon>Eukaryota</taxon>
        <taxon>Sar</taxon>
        <taxon>Stramenopiles</taxon>
        <taxon>Oomycota</taxon>
        <taxon>Peronosporomycetes</taxon>
        <taxon>Peronosporales</taxon>
        <taxon>Peronosporaceae</taxon>
        <taxon>Phytophthora</taxon>
    </lineage>
</organism>
<sequence length="89" mass="10068">MNPNTTIAFTGDKNVVVVQSMSENAFRASVFVCTSATRENCSRSFFFLRSKRRRPRGAFKPPAAPRAGYAHGTTEGVLWRVRDARMDRR</sequence>
<name>A0A8J5J5T4_9STRA</name>
<protein>
    <submittedName>
        <fullName evidence="1">Uncharacterized protein</fullName>
    </submittedName>
</protein>
<accession>A0A8J5J5T4</accession>
<dbReference type="Proteomes" id="UP000709295">
    <property type="component" value="Unassembled WGS sequence"/>
</dbReference>
<comment type="caution">
    <text evidence="1">The sequence shown here is derived from an EMBL/GenBank/DDBJ whole genome shotgun (WGS) entry which is preliminary data.</text>
</comment>